<name>A0A940DHI2_9FIRM</name>
<feature type="transmembrane region" description="Helical" evidence="1">
    <location>
        <begin position="40"/>
        <end position="66"/>
    </location>
</feature>
<proteinExistence type="predicted"/>
<feature type="transmembrane region" description="Helical" evidence="1">
    <location>
        <begin position="78"/>
        <end position="99"/>
    </location>
</feature>
<gene>
    <name evidence="2" type="ORF">IAB16_04690</name>
</gene>
<organism evidence="2 3">
    <name type="scientific">Candidatus Stercoripulliclostridium pullicola</name>
    <dbReference type="NCBI Taxonomy" id="2840953"/>
    <lineage>
        <taxon>Bacteria</taxon>
        <taxon>Bacillati</taxon>
        <taxon>Bacillota</taxon>
        <taxon>Clostridia</taxon>
        <taxon>Eubacteriales</taxon>
        <taxon>Candidatus Stercoripulliclostridium</taxon>
    </lineage>
</organism>
<feature type="transmembrane region" description="Helical" evidence="1">
    <location>
        <begin position="383"/>
        <end position="408"/>
    </location>
</feature>
<dbReference type="InterPro" id="IPR031599">
    <property type="entry name" value="ABC_tran_2"/>
</dbReference>
<feature type="transmembrane region" description="Helical" evidence="1">
    <location>
        <begin position="457"/>
        <end position="483"/>
    </location>
</feature>
<dbReference type="Proteomes" id="UP000727857">
    <property type="component" value="Unassembled WGS sequence"/>
</dbReference>
<evidence type="ECO:0000256" key="1">
    <source>
        <dbReference type="SAM" id="Phobius"/>
    </source>
</evidence>
<feature type="transmembrane region" description="Helical" evidence="1">
    <location>
        <begin position="510"/>
        <end position="530"/>
    </location>
</feature>
<feature type="transmembrane region" description="Helical" evidence="1">
    <location>
        <begin position="269"/>
        <end position="295"/>
    </location>
</feature>
<evidence type="ECO:0000313" key="3">
    <source>
        <dbReference type="Proteomes" id="UP000727857"/>
    </source>
</evidence>
<evidence type="ECO:0008006" key="4">
    <source>
        <dbReference type="Google" id="ProtNLM"/>
    </source>
</evidence>
<protein>
    <recommendedName>
        <fullName evidence="4">ABC-2 type transport system permease protein</fullName>
    </recommendedName>
</protein>
<dbReference type="AlphaFoldDB" id="A0A940DHI2"/>
<feature type="transmembrane region" description="Helical" evidence="1">
    <location>
        <begin position="429"/>
        <end position="451"/>
    </location>
</feature>
<feature type="transmembrane region" description="Helical" evidence="1">
    <location>
        <begin position="162"/>
        <end position="189"/>
    </location>
</feature>
<keyword evidence="1" id="KW-0472">Membrane</keyword>
<keyword evidence="1" id="KW-0812">Transmembrane</keyword>
<reference evidence="2" key="1">
    <citation type="submission" date="2020-10" db="EMBL/GenBank/DDBJ databases">
        <authorList>
            <person name="Gilroy R."/>
        </authorList>
    </citation>
    <scope>NUCLEOTIDE SEQUENCE</scope>
    <source>
        <strain evidence="2">517</strain>
    </source>
</reference>
<feature type="transmembrane region" description="Helical" evidence="1">
    <location>
        <begin position="344"/>
        <end position="363"/>
    </location>
</feature>
<dbReference type="EMBL" id="JADINF010000118">
    <property type="protein sequence ID" value="MBO8424293.1"/>
    <property type="molecule type" value="Genomic_DNA"/>
</dbReference>
<evidence type="ECO:0000313" key="2">
    <source>
        <dbReference type="EMBL" id="MBO8424293.1"/>
    </source>
</evidence>
<keyword evidence="1" id="KW-1133">Transmembrane helix</keyword>
<dbReference type="Pfam" id="PF16949">
    <property type="entry name" value="ABC_tran_2"/>
    <property type="match status" value="1"/>
</dbReference>
<feature type="transmembrane region" description="Helical" evidence="1">
    <location>
        <begin position="120"/>
        <end position="142"/>
    </location>
</feature>
<comment type="caution">
    <text evidence="2">The sequence shown here is derived from an EMBL/GenBank/DDBJ whole genome shotgun (WGS) entry which is preliminary data.</text>
</comment>
<feature type="transmembrane region" description="Helical" evidence="1">
    <location>
        <begin position="201"/>
        <end position="225"/>
    </location>
</feature>
<feature type="transmembrane region" description="Helical" evidence="1">
    <location>
        <begin position="536"/>
        <end position="559"/>
    </location>
</feature>
<accession>A0A940DHI2</accession>
<sequence>MKEVFRQYGVLVRTLVRNNLFNLLRARRNRIRSSKDRAKSVGIAVAAIFGIVAFVAFEVGIALSLASSAFKSGLYDEVIYVFLTAAQLIVFFFGILTVTSNLYFSKDNAILAPMPFRKSVVFSAKFTVAYFGELFISALFVVPTTVTVGIVADLGGFAFPWYYYPLCAIAALVAPIVPLAIISLISVPLMRLAAIFKRHKVGQALAMTVLYGVFIALYFAMIIGLNSTEPGEMLGGGAVSALKTIKEVGVMNLPLVALMTGLKLPTEGILIACGVAAGVLALLALTFFVGTFFSLASEEGYARSAGGKRKSRSTFDSARIPGAKRSAYSAFLIKEFKTLFNTPVLLMNVILTLVLPAVMMVFFRFVYSGGEEFEMFTVDGVNMMVVGMITYVCFLVCSSYNPVSSIGFSREGKNLLYLKTLPVSAKVIVYSKLAFATIVSVVSAIFMAVAFPFCTGIYNPVAIVLFPLLMLAGSFASNCMLLYNDLKNPNYTWNNISEISKNNKRLVKPMLLNLAVGLVYAVFACVLGALKVGGNAYAVTGIFFGAALVPPIIIAVLAFGKLTAEPQKLFDEIGG</sequence>
<reference evidence="2" key="2">
    <citation type="journal article" date="2021" name="PeerJ">
        <title>Extensive microbial diversity within the chicken gut microbiome revealed by metagenomics and culture.</title>
        <authorList>
            <person name="Gilroy R."/>
            <person name="Ravi A."/>
            <person name="Getino M."/>
            <person name="Pursley I."/>
            <person name="Horton D.L."/>
            <person name="Alikhan N.F."/>
            <person name="Baker D."/>
            <person name="Gharbi K."/>
            <person name="Hall N."/>
            <person name="Watson M."/>
            <person name="Adriaenssens E.M."/>
            <person name="Foster-Nyarko E."/>
            <person name="Jarju S."/>
            <person name="Secka A."/>
            <person name="Antonio M."/>
            <person name="Oren A."/>
            <person name="Chaudhuri R.R."/>
            <person name="La Ragione R."/>
            <person name="Hildebrand F."/>
            <person name="Pallen M.J."/>
        </authorList>
    </citation>
    <scope>NUCLEOTIDE SEQUENCE</scope>
    <source>
        <strain evidence="2">517</strain>
    </source>
</reference>